<accession>A0A5K4FF92</accession>
<evidence type="ECO:0008006" key="3">
    <source>
        <dbReference type="Google" id="ProtNLM"/>
    </source>
</evidence>
<reference evidence="2" key="1">
    <citation type="submission" date="2019-11" db="UniProtKB">
        <authorList>
            <consortium name="WormBaseParasite"/>
        </authorList>
    </citation>
    <scope>IDENTIFICATION</scope>
    <source>
        <strain evidence="2">Puerto Rican</strain>
    </source>
</reference>
<feature type="signal peptide" evidence="1">
    <location>
        <begin position="1"/>
        <end position="19"/>
    </location>
</feature>
<evidence type="ECO:0000256" key="1">
    <source>
        <dbReference type="SAM" id="SignalP"/>
    </source>
</evidence>
<dbReference type="AlphaFoldDB" id="A0A5K4FF92"/>
<proteinExistence type="predicted"/>
<name>A0A5K4FF92_SCHMA</name>
<organism evidence="2">
    <name type="scientific">Schistosoma mansoni</name>
    <name type="common">Blood fluke</name>
    <dbReference type="NCBI Taxonomy" id="6183"/>
    <lineage>
        <taxon>Eukaryota</taxon>
        <taxon>Metazoa</taxon>
        <taxon>Spiralia</taxon>
        <taxon>Lophotrochozoa</taxon>
        <taxon>Platyhelminthes</taxon>
        <taxon>Trematoda</taxon>
        <taxon>Digenea</taxon>
        <taxon>Strigeidida</taxon>
        <taxon>Schistosomatoidea</taxon>
        <taxon>Schistosomatidae</taxon>
        <taxon>Schistosoma</taxon>
    </lineage>
</organism>
<evidence type="ECO:0000313" key="2">
    <source>
        <dbReference type="WBParaSite" id="Smp_346560.1"/>
    </source>
</evidence>
<protein>
    <recommendedName>
        <fullName evidence="3">C-type lectin domain-containing protein</fullName>
    </recommendedName>
</protein>
<dbReference type="InParanoid" id="A0A5K4FF92"/>
<feature type="chain" id="PRO_5024446659" description="C-type lectin domain-containing protein" evidence="1">
    <location>
        <begin position="20"/>
        <end position="229"/>
    </location>
</feature>
<keyword evidence="1" id="KW-0732">Signal</keyword>
<sequence>MKPALIILILLYYFIKKLSIYSSLLNSSCSSNPTAVNPIQNFILLNKTKFFCKANEMCANYGRNNNQIINLIGQNYNLAKECFKNKTFWTRINQMNYLLLSNPNYMNYWIDGSSKLYLIKNLESGLHFHIKHIQNNEYDGKYVAFYNHLDDMLQTSLSNRTDEIDVMCEVEQNINKDRNDDKNHNHFIQMKQFHKCSSGSKEGLFSPGKSFDGCYSYNIESNFQYCAYS</sequence>
<dbReference type="WBParaSite" id="Smp_346560.1">
    <property type="protein sequence ID" value="Smp_346560.1"/>
    <property type="gene ID" value="Smp_346560"/>
</dbReference>